<dbReference type="SUPFAM" id="SSF81593">
    <property type="entry name" value="Nucleotidyltransferase substrate binding subunit/domain"/>
    <property type="match status" value="1"/>
</dbReference>
<dbReference type="PATRIC" id="fig|1121318.3.peg.989"/>
<reference evidence="2" key="1">
    <citation type="submission" date="2015-08" db="EMBL/GenBank/DDBJ databases">
        <title>Genome sequence of the strict anaerobe Clostridium homopropionicum LuHBu1 (DSM 5847T).</title>
        <authorList>
            <person name="Poehlein A."/>
            <person name="Beck M."/>
            <person name="Schiel-Bengelsdorf B."/>
            <person name="Bengelsdorf F.R."/>
            <person name="Daniel R."/>
            <person name="Duerre P."/>
        </authorList>
    </citation>
    <scope>NUCLEOTIDE SEQUENCE [LARGE SCALE GENOMIC DNA]</scope>
    <source>
        <strain evidence="2">DSM 5847</strain>
    </source>
</reference>
<comment type="caution">
    <text evidence="1">The sequence shown here is derived from an EMBL/GenBank/DDBJ whole genome shotgun (WGS) entry which is preliminary data.</text>
</comment>
<dbReference type="EMBL" id="LHUR01000012">
    <property type="protein sequence ID" value="KOA20839.1"/>
    <property type="molecule type" value="Genomic_DNA"/>
</dbReference>
<dbReference type="Proteomes" id="UP000037043">
    <property type="component" value="Unassembled WGS sequence"/>
</dbReference>
<accession>A0A0L6ZCY4</accession>
<evidence type="ECO:0000313" key="2">
    <source>
        <dbReference type="Proteomes" id="UP000037043"/>
    </source>
</evidence>
<evidence type="ECO:0000313" key="1">
    <source>
        <dbReference type="EMBL" id="KOA20839.1"/>
    </source>
</evidence>
<dbReference type="Gene3D" id="1.20.120.580">
    <property type="entry name" value="bsu32300-like"/>
    <property type="match status" value="1"/>
</dbReference>
<proteinExistence type="predicted"/>
<sequence>MSPYYKYKKEKLALKFNTAKDVLTLMQDAMKEYSNTKSIHLRRAILGYFQDFCEYIIDMCETYLVMTDNYIDGCSAVDLVNRARIYGFIDDTLCEFITNFVRLRNRYTHDYYKRGNVEEDILKCCYSDMMYIQIFLEISDQEVHLNFNNK</sequence>
<evidence type="ECO:0008006" key="3">
    <source>
        <dbReference type="Google" id="ProtNLM"/>
    </source>
</evidence>
<keyword evidence="2" id="KW-1185">Reference proteome</keyword>
<protein>
    <recommendedName>
        <fullName evidence="3">Nucleotidyltransferase substrate binding protein like protein</fullName>
    </recommendedName>
</protein>
<dbReference type="InterPro" id="IPR037038">
    <property type="entry name" value="HepT-like_sf"/>
</dbReference>
<name>A0A0L6ZCY4_9CLOT</name>
<organism evidence="1 2">
    <name type="scientific">Clostridium homopropionicum DSM 5847</name>
    <dbReference type="NCBI Taxonomy" id="1121318"/>
    <lineage>
        <taxon>Bacteria</taxon>
        <taxon>Bacillati</taxon>
        <taxon>Bacillota</taxon>
        <taxon>Clostridia</taxon>
        <taxon>Eubacteriales</taxon>
        <taxon>Clostridiaceae</taxon>
        <taxon>Clostridium</taxon>
    </lineage>
</organism>
<dbReference type="RefSeq" id="WP_052220556.1">
    <property type="nucleotide sequence ID" value="NZ_LHUR01000012.1"/>
</dbReference>
<dbReference type="AlphaFoldDB" id="A0A0L6ZCY4"/>
<gene>
    <name evidence="1" type="ORF">CLHOM_09820</name>
</gene>